<dbReference type="AlphaFoldDB" id="A0A024TMG3"/>
<name>A0A024TMG3_9STRA</name>
<feature type="compositionally biased region" description="Basic residues" evidence="1">
    <location>
        <begin position="80"/>
        <end position="89"/>
    </location>
</feature>
<reference evidence="2" key="1">
    <citation type="submission" date="2013-12" db="EMBL/GenBank/DDBJ databases">
        <title>The Genome Sequence of Aphanomyces invadans NJM9701.</title>
        <authorList>
            <consortium name="The Broad Institute Genomics Platform"/>
            <person name="Russ C."/>
            <person name="Tyler B."/>
            <person name="van West P."/>
            <person name="Dieguez-Uribeondo J."/>
            <person name="Young S.K."/>
            <person name="Zeng Q."/>
            <person name="Gargeya S."/>
            <person name="Fitzgerald M."/>
            <person name="Abouelleil A."/>
            <person name="Alvarado L."/>
            <person name="Chapman S.B."/>
            <person name="Gainer-Dewar J."/>
            <person name="Goldberg J."/>
            <person name="Griggs A."/>
            <person name="Gujja S."/>
            <person name="Hansen M."/>
            <person name="Howarth C."/>
            <person name="Imamovic A."/>
            <person name="Ireland A."/>
            <person name="Larimer J."/>
            <person name="McCowan C."/>
            <person name="Murphy C."/>
            <person name="Pearson M."/>
            <person name="Poon T.W."/>
            <person name="Priest M."/>
            <person name="Roberts A."/>
            <person name="Saif S."/>
            <person name="Shea T."/>
            <person name="Sykes S."/>
            <person name="Wortman J."/>
            <person name="Nusbaum C."/>
            <person name="Birren B."/>
        </authorList>
    </citation>
    <scope>NUCLEOTIDE SEQUENCE [LARGE SCALE GENOMIC DNA]</scope>
    <source>
        <strain evidence="2">NJM9701</strain>
    </source>
</reference>
<evidence type="ECO:0000256" key="1">
    <source>
        <dbReference type="SAM" id="MobiDB-lite"/>
    </source>
</evidence>
<organism evidence="2">
    <name type="scientific">Aphanomyces invadans</name>
    <dbReference type="NCBI Taxonomy" id="157072"/>
    <lineage>
        <taxon>Eukaryota</taxon>
        <taxon>Sar</taxon>
        <taxon>Stramenopiles</taxon>
        <taxon>Oomycota</taxon>
        <taxon>Saprolegniomycetes</taxon>
        <taxon>Saprolegniales</taxon>
        <taxon>Verrucalvaceae</taxon>
        <taxon>Aphanomyces</taxon>
    </lineage>
</organism>
<dbReference type="EMBL" id="KI913983">
    <property type="protein sequence ID" value="ETV94806.1"/>
    <property type="molecule type" value="Genomic_DNA"/>
</dbReference>
<accession>A0A024TMG3</accession>
<proteinExistence type="predicted"/>
<dbReference type="RefSeq" id="XP_008876397.1">
    <property type="nucleotide sequence ID" value="XM_008878175.1"/>
</dbReference>
<dbReference type="Pfam" id="PF15674">
    <property type="entry name" value="CCDC23"/>
    <property type="match status" value="1"/>
</dbReference>
<dbReference type="InterPro" id="IPR031378">
    <property type="entry name" value="SVBP"/>
</dbReference>
<sequence length="178" mass="19778">MMSMPVAHDAASAVARSSPTKWSGLEQEDPTASGDLQKPVADKLPNLPVRLPQVMTEGGRGKTRMTHSATVSRSQDKVRSLPRQRRHQTMSKITVADNGAPTRPGDPAVTSTKSKDIYRQQQPRNAKADQDEAQQNKQQRHRAEVYAINARMREFSQEQIAMFLRSQQSDNTVSPMGV</sequence>
<dbReference type="GeneID" id="20088530"/>
<evidence type="ECO:0000313" key="2">
    <source>
        <dbReference type="EMBL" id="ETV94806.1"/>
    </source>
</evidence>
<dbReference type="VEuPathDB" id="FungiDB:H310_11480"/>
<protein>
    <submittedName>
        <fullName evidence="2">Uncharacterized protein</fullName>
    </submittedName>
</protein>
<gene>
    <name evidence="2" type="ORF">H310_11480</name>
</gene>
<feature type="region of interest" description="Disordered" evidence="1">
    <location>
        <begin position="1"/>
        <end position="141"/>
    </location>
</feature>